<gene>
    <name evidence="1" type="ORF">NOCA280023</name>
</gene>
<evidence type="ECO:0000313" key="1">
    <source>
        <dbReference type="EMBL" id="CUR60559.1"/>
    </source>
</evidence>
<dbReference type="AlphaFoldDB" id="A0A2P2CF19"/>
<dbReference type="EMBL" id="CZKA01000078">
    <property type="protein sequence ID" value="CUR60559.1"/>
    <property type="molecule type" value="Genomic_DNA"/>
</dbReference>
<organism evidence="1">
    <name type="scientific">metagenome</name>
    <dbReference type="NCBI Taxonomy" id="256318"/>
    <lineage>
        <taxon>unclassified sequences</taxon>
        <taxon>metagenomes</taxon>
    </lineage>
</organism>
<accession>A0A2P2CF19</accession>
<dbReference type="InterPro" id="IPR049790">
    <property type="entry name" value="Rv3655c/TadE"/>
</dbReference>
<name>A0A2P2CF19_9ZZZZ</name>
<protein>
    <submittedName>
        <fullName evidence="1">TadE family protein</fullName>
    </submittedName>
</protein>
<reference evidence="1" key="1">
    <citation type="submission" date="2015-08" db="EMBL/GenBank/DDBJ databases">
        <authorList>
            <person name="Babu N.S."/>
            <person name="Beckwith C.J."/>
            <person name="Beseler K.G."/>
            <person name="Brison A."/>
            <person name="Carone J.V."/>
            <person name="Caskin T.P."/>
            <person name="Diamond M."/>
            <person name="Durham M.E."/>
            <person name="Foxe J.M."/>
            <person name="Go M."/>
            <person name="Henderson B.A."/>
            <person name="Jones I.B."/>
            <person name="McGettigan J.A."/>
            <person name="Micheletti S.J."/>
            <person name="Nasrallah M.E."/>
            <person name="Ortiz D."/>
            <person name="Piller C.R."/>
            <person name="Privatt S.R."/>
            <person name="Schneider S.L."/>
            <person name="Sharp S."/>
            <person name="Smith T.C."/>
            <person name="Stanton J.D."/>
            <person name="Ullery H.E."/>
            <person name="Wilson R.J."/>
            <person name="Serrano M.G."/>
            <person name="Buck G."/>
            <person name="Lee V."/>
            <person name="Wang Y."/>
            <person name="Carvalho R."/>
            <person name="Voegtly L."/>
            <person name="Shi R."/>
            <person name="Duckworth R."/>
            <person name="Johnson A."/>
            <person name="Loviza R."/>
            <person name="Walstead R."/>
            <person name="Shah Z."/>
            <person name="Kiflezghi M."/>
            <person name="Wade K."/>
            <person name="Ball S.L."/>
            <person name="Bradley K.W."/>
            <person name="Asai D.J."/>
            <person name="Bowman C.A."/>
            <person name="Russell D.A."/>
            <person name="Pope W.H."/>
            <person name="Jacobs-Sera D."/>
            <person name="Hendrix R.W."/>
            <person name="Hatfull G.F."/>
        </authorList>
    </citation>
    <scope>NUCLEOTIDE SEQUENCE</scope>
</reference>
<proteinExistence type="predicted"/>
<dbReference type="NCBIfam" id="NF041390">
    <property type="entry name" value="TadE_Rv3655c"/>
    <property type="match status" value="1"/>
</dbReference>
<sequence>MVLPLLVSLTIALVWVLSLGVAQVRAVDAARETARSIARGDDESVAVGLGRQVAPEGASITVSRAGGRVSVVVDARVGGPGGLVERFGGVTVSAEAVSAQEDQ</sequence>